<evidence type="ECO:0000256" key="7">
    <source>
        <dbReference type="SAM" id="MobiDB-lite"/>
    </source>
</evidence>
<dbReference type="PANTHER" id="PTHR31297">
    <property type="entry name" value="GLUCAN ENDO-1,6-BETA-GLUCOSIDASE B"/>
    <property type="match status" value="1"/>
</dbReference>
<dbReference type="Pfam" id="PF00404">
    <property type="entry name" value="Dockerin_1"/>
    <property type="match status" value="1"/>
</dbReference>
<evidence type="ECO:0000256" key="2">
    <source>
        <dbReference type="ARBA" id="ARBA00022801"/>
    </source>
</evidence>
<evidence type="ECO:0000259" key="9">
    <source>
        <dbReference type="PROSITE" id="PS51766"/>
    </source>
</evidence>
<keyword evidence="6" id="KW-0624">Polysaccharide degradation</keyword>
<feature type="chain" id="PRO_5038787961" evidence="8">
    <location>
        <begin position="18"/>
        <end position="804"/>
    </location>
</feature>
<feature type="region of interest" description="Disordered" evidence="7">
    <location>
        <begin position="539"/>
        <end position="564"/>
    </location>
</feature>
<evidence type="ECO:0000256" key="1">
    <source>
        <dbReference type="ARBA" id="ARBA00005641"/>
    </source>
</evidence>
<keyword evidence="5" id="KW-0326">Glycosidase</keyword>
<dbReference type="SUPFAM" id="SSF51445">
    <property type="entry name" value="(Trans)glycosidases"/>
    <property type="match status" value="1"/>
</dbReference>
<evidence type="ECO:0000256" key="4">
    <source>
        <dbReference type="ARBA" id="ARBA00023277"/>
    </source>
</evidence>
<accession>A0A7U3NY74</accession>
<dbReference type="Gene3D" id="3.20.20.80">
    <property type="entry name" value="Glycosidases"/>
    <property type="match status" value="1"/>
</dbReference>
<dbReference type="AlphaFoldDB" id="A0A7U3NY74"/>
<keyword evidence="2" id="KW-0378">Hydrolase</keyword>
<dbReference type="InterPro" id="IPR018087">
    <property type="entry name" value="Glyco_hydro_5_CS"/>
</dbReference>
<dbReference type="PROSITE" id="PS00659">
    <property type="entry name" value="GLYCOSYL_HYDROL_F5"/>
    <property type="match status" value="1"/>
</dbReference>
<dbReference type="GO" id="GO:0008422">
    <property type="term" value="F:beta-glucosidase activity"/>
    <property type="evidence" value="ECO:0007669"/>
    <property type="project" value="TreeGrafter"/>
</dbReference>
<dbReference type="Gene3D" id="1.10.1330.10">
    <property type="entry name" value="Dockerin domain"/>
    <property type="match status" value="1"/>
</dbReference>
<evidence type="ECO:0000256" key="3">
    <source>
        <dbReference type="ARBA" id="ARBA00023001"/>
    </source>
</evidence>
<feature type="domain" description="Dockerin" evidence="9">
    <location>
        <begin position="731"/>
        <end position="803"/>
    </location>
</feature>
<dbReference type="SUPFAM" id="SSF63446">
    <property type="entry name" value="Type I dockerin domain"/>
    <property type="match status" value="1"/>
</dbReference>
<evidence type="ECO:0000313" key="10">
    <source>
        <dbReference type="EMBL" id="QPB75695.1"/>
    </source>
</evidence>
<dbReference type="InterPro" id="IPR001547">
    <property type="entry name" value="Glyco_hydro_5"/>
</dbReference>
<comment type="similarity">
    <text evidence="1">Belongs to the glycosyl hydrolase 5 (cellulase A) family.</text>
</comment>
<dbReference type="InterPro" id="IPR036439">
    <property type="entry name" value="Dockerin_dom_sf"/>
</dbReference>
<dbReference type="Pfam" id="PF00150">
    <property type="entry name" value="Cellulase"/>
    <property type="match status" value="1"/>
</dbReference>
<dbReference type="PANTHER" id="PTHR31297:SF41">
    <property type="entry name" value="ENDOGLUCANASE, PUTATIVE (AFU_ORTHOLOGUE AFUA_5G01830)-RELATED"/>
    <property type="match status" value="1"/>
</dbReference>
<keyword evidence="4" id="KW-0119">Carbohydrate metabolism</keyword>
<proteinExistence type="evidence at transcript level"/>
<sequence>MKILKKALAAATSSVMAASMCIIDIGSLGTANAADMTAVQLVEDMGQGWNLGNTFDCTNTWTTPLTPTAIETAWGNPVTTEAMIKEIKKSGFNTVRIPITWHQMMSSDGSSINEDYVARIKQVVGYVLDNGMYAIINTHHDEDWIKSETNTTKFTNLWKAIAANFASYDEHLVFEGTNEVSFSTSAQQQTFNQAFVDTVRATGGNNAKRLLLVCAPSNNTSKLLNDFTAPTDSAKMIAVSCHYYEPPQFCVAKTTSTWGHQETWGSNADKTTLQNDFDKLETKFIKNGIPVIIGEYGVDTSTEGGKDKESMYAFLKEVATYALGKEGMCPVVWDMSVYNNGAGDMAYFNRSALSWYDSKIGEIFASAANSGGGSDTTKSDRININAADIAATDKNGKTYWQIDLKPYKEYGVNPESAVVNFTITQTDGTNTEMSGDIAASFNVKTDAGTLAYSNIDTVVGINDSTAVIDLKPDTFNIAWDDDGAVTETAAGVIDMDYLKLENWWTWCKSGEASITIDSVTLIFDGNIPVEGDQVTTTTETVTTTTTSTTTATETTTTTATTTSDPDVTTESYTGVYANAYLAGSVGSNSVWSATEAADTENMAEVDGNGTFEVQWNLAEGSETIDFLMLEIESIDEFDSYFTTDTFPNLTLTIDHFYIDGVEQTLADEPDAVNLRYFENTGKTRAYFRANWGANGGVDFGISGDTTVEKTIKVVFTINGTYKEGTSNVSSGDKIWGDADGNEELTISDIVMVLQYSANKAKYSLSDKALANCDVNADNVVDAKDAFIMQQIDAGVVTVAELPLK</sequence>
<organism evidence="10">
    <name type="scientific">Ruminococcus albus</name>
    <dbReference type="NCBI Taxonomy" id="1264"/>
    <lineage>
        <taxon>Bacteria</taxon>
        <taxon>Bacillati</taxon>
        <taxon>Bacillota</taxon>
        <taxon>Clostridia</taxon>
        <taxon>Eubacteriales</taxon>
        <taxon>Oscillospiraceae</taxon>
        <taxon>Ruminococcus</taxon>
    </lineage>
</organism>
<dbReference type="InterPro" id="IPR017853">
    <property type="entry name" value="GH"/>
</dbReference>
<protein>
    <submittedName>
        <fullName evidence="10">Cellulase 5A</fullName>
    </submittedName>
</protein>
<evidence type="ECO:0000256" key="8">
    <source>
        <dbReference type="SAM" id="SignalP"/>
    </source>
</evidence>
<dbReference type="GO" id="GO:0030245">
    <property type="term" value="P:cellulose catabolic process"/>
    <property type="evidence" value="ECO:0007669"/>
    <property type="project" value="UniProtKB-KW"/>
</dbReference>
<name>A0A7U3NY74_RUMAL</name>
<dbReference type="GO" id="GO:0009986">
    <property type="term" value="C:cell surface"/>
    <property type="evidence" value="ECO:0007669"/>
    <property type="project" value="TreeGrafter"/>
</dbReference>
<dbReference type="GO" id="GO:0005576">
    <property type="term" value="C:extracellular region"/>
    <property type="evidence" value="ECO:0007669"/>
    <property type="project" value="TreeGrafter"/>
</dbReference>
<reference evidence="10" key="1">
    <citation type="submission" date="2020-07" db="EMBL/GenBank/DDBJ databases">
        <authorList>
            <person name="Wang J."/>
            <person name="He B."/>
            <person name="Sun X."/>
            <person name="Cao J."/>
            <person name="Wang Q."/>
        </authorList>
    </citation>
    <scope>NUCLEOTIDE SEQUENCE</scope>
</reference>
<dbReference type="InterPro" id="IPR016134">
    <property type="entry name" value="Dockerin_dom"/>
</dbReference>
<dbReference type="PROSITE" id="PS51766">
    <property type="entry name" value="DOCKERIN"/>
    <property type="match status" value="1"/>
</dbReference>
<evidence type="ECO:0000256" key="5">
    <source>
        <dbReference type="ARBA" id="ARBA00023295"/>
    </source>
</evidence>
<keyword evidence="8" id="KW-0732">Signal</keyword>
<dbReference type="InterPro" id="IPR002105">
    <property type="entry name" value="Dockerin_1_rpt"/>
</dbReference>
<gene>
    <name evidence="10" type="primary">cel5A</name>
    <name evidence="10" type="synonym">GH5</name>
</gene>
<feature type="signal peptide" evidence="8">
    <location>
        <begin position="1"/>
        <end position="17"/>
    </location>
</feature>
<dbReference type="EMBL" id="MT832752">
    <property type="protein sequence ID" value="QPB75695.1"/>
    <property type="molecule type" value="mRNA"/>
</dbReference>
<keyword evidence="3" id="KW-0136">Cellulose degradation</keyword>
<evidence type="ECO:0000256" key="6">
    <source>
        <dbReference type="ARBA" id="ARBA00023326"/>
    </source>
</evidence>
<dbReference type="InterPro" id="IPR050386">
    <property type="entry name" value="Glycosyl_hydrolase_5"/>
</dbReference>
<dbReference type="CDD" id="cd14256">
    <property type="entry name" value="Dockerin_I"/>
    <property type="match status" value="1"/>
</dbReference>